<keyword evidence="8" id="KW-1185">Reference proteome</keyword>
<dbReference type="FunCoup" id="F6TFN7">
    <property type="interactions" value="190"/>
</dbReference>
<reference evidence="7" key="2">
    <citation type="submission" date="2025-08" db="UniProtKB">
        <authorList>
            <consortium name="Ensembl"/>
        </authorList>
    </citation>
    <scope>IDENTIFICATION</scope>
    <source>
        <strain evidence="7">Glennie</strain>
    </source>
</reference>
<dbReference type="InterPro" id="IPR026657">
    <property type="entry name" value="DDA3/GTSE-1"/>
</dbReference>
<dbReference type="STRING" id="9258.ENSOANP00000000509"/>
<dbReference type="PANTHER" id="PTHR21584:SF1">
    <property type="entry name" value="PROLINE_SERINE-RICH COILED-COIL PROTEIN 1"/>
    <property type="match status" value="1"/>
</dbReference>
<organism evidence="7 8">
    <name type="scientific">Ornithorhynchus anatinus</name>
    <name type="common">Duckbill platypus</name>
    <dbReference type="NCBI Taxonomy" id="9258"/>
    <lineage>
        <taxon>Eukaryota</taxon>
        <taxon>Metazoa</taxon>
        <taxon>Chordata</taxon>
        <taxon>Craniata</taxon>
        <taxon>Vertebrata</taxon>
        <taxon>Euteleostomi</taxon>
        <taxon>Mammalia</taxon>
        <taxon>Monotremata</taxon>
        <taxon>Ornithorhynchidae</taxon>
        <taxon>Ornithorhynchus</taxon>
    </lineage>
</organism>
<dbReference type="GeneTree" id="ENSGT00940000154189"/>
<dbReference type="GO" id="GO:0015630">
    <property type="term" value="C:microtubule cytoskeleton"/>
    <property type="evidence" value="ECO:0000318"/>
    <property type="project" value="GO_Central"/>
</dbReference>
<dbReference type="InterPro" id="IPR032768">
    <property type="entry name" value="GTSE1_N"/>
</dbReference>
<evidence type="ECO:0000256" key="3">
    <source>
        <dbReference type="ARBA" id="ARBA00022553"/>
    </source>
</evidence>
<name>F6TFN7_ORNAN</name>
<comment type="subcellular location">
    <subcellularLocation>
        <location evidence="1">Cytoplasm</location>
        <location evidence="1">Cytoskeleton</location>
    </subcellularLocation>
</comment>
<proteinExistence type="predicted"/>
<feature type="compositionally biased region" description="Low complexity" evidence="5">
    <location>
        <begin position="231"/>
        <end position="240"/>
    </location>
</feature>
<dbReference type="PANTHER" id="PTHR21584">
    <property type="entry name" value="DIFFERENTIAL DISPLAY AND ACTIVATED BY P53 DDA3 /G2 S PHASE EXPRESSED 1"/>
    <property type="match status" value="1"/>
</dbReference>
<evidence type="ECO:0000256" key="1">
    <source>
        <dbReference type="ARBA" id="ARBA00004245"/>
    </source>
</evidence>
<dbReference type="Pfam" id="PF15259">
    <property type="entry name" value="GTSE1_N"/>
    <property type="match status" value="1"/>
</dbReference>
<reference evidence="7 8" key="1">
    <citation type="journal article" date="2008" name="Nature">
        <title>Genome analysis of the platypus reveals unique signatures of evolution.</title>
        <authorList>
            <person name="Warren W.C."/>
            <person name="Hillier L.W."/>
            <person name="Marshall Graves J.A."/>
            <person name="Birney E."/>
            <person name="Ponting C.P."/>
            <person name="Grutzner F."/>
            <person name="Belov K."/>
            <person name="Miller W."/>
            <person name="Clarke L."/>
            <person name="Chinwalla A.T."/>
            <person name="Yang S.P."/>
            <person name="Heger A."/>
            <person name="Locke D.P."/>
            <person name="Miethke P."/>
            <person name="Waters P.D."/>
            <person name="Veyrunes F."/>
            <person name="Fulton L."/>
            <person name="Fulton B."/>
            <person name="Graves T."/>
            <person name="Wallis J."/>
            <person name="Puente X.S."/>
            <person name="Lopez-Otin C."/>
            <person name="Ordonez G.R."/>
            <person name="Eichler E.E."/>
            <person name="Chen L."/>
            <person name="Cheng Z."/>
            <person name="Deakin J.E."/>
            <person name="Alsop A."/>
            <person name="Thompson K."/>
            <person name="Kirby P."/>
            <person name="Papenfuss A.T."/>
            <person name="Wakefield M.J."/>
            <person name="Olender T."/>
            <person name="Lancet D."/>
            <person name="Huttley G.A."/>
            <person name="Smit A.F."/>
            <person name="Pask A."/>
            <person name="Temple-Smith P."/>
            <person name="Batzer M.A."/>
            <person name="Walker J.A."/>
            <person name="Konkel M.K."/>
            <person name="Harris R.S."/>
            <person name="Whittington C.M."/>
            <person name="Wong E.S."/>
            <person name="Gemmell N.J."/>
            <person name="Buschiazzo E."/>
            <person name="Vargas Jentzsch I.M."/>
            <person name="Merkel A."/>
            <person name="Schmitz J."/>
            <person name="Zemann A."/>
            <person name="Churakov G."/>
            <person name="Kriegs J.O."/>
            <person name="Brosius J."/>
            <person name="Murchison E.P."/>
            <person name="Sachidanandam R."/>
            <person name="Smith C."/>
            <person name="Hannon G.J."/>
            <person name="Tsend-Ayush E."/>
            <person name="McMillan D."/>
            <person name="Attenborough R."/>
            <person name="Rens W."/>
            <person name="Ferguson-Smith M."/>
            <person name="Lefevre C.M."/>
            <person name="Sharp J.A."/>
            <person name="Nicholas K.R."/>
            <person name="Ray D.A."/>
            <person name="Kube M."/>
            <person name="Reinhardt R."/>
            <person name="Pringle T.H."/>
            <person name="Taylor J."/>
            <person name="Jones R.C."/>
            <person name="Nixon B."/>
            <person name="Dacheux J.L."/>
            <person name="Niwa H."/>
            <person name="Sekita Y."/>
            <person name="Huang X."/>
            <person name="Stark A."/>
            <person name="Kheradpour P."/>
            <person name="Kellis M."/>
            <person name="Flicek P."/>
            <person name="Chen Y."/>
            <person name="Webber C."/>
            <person name="Hardison R."/>
            <person name="Nelson J."/>
            <person name="Hallsworth-Pepin K."/>
            <person name="Delehaunty K."/>
            <person name="Markovic C."/>
            <person name="Minx P."/>
            <person name="Feng Y."/>
            <person name="Kremitzki C."/>
            <person name="Mitreva M."/>
            <person name="Glasscock J."/>
            <person name="Wylie T."/>
            <person name="Wohldmann P."/>
            <person name="Thiru P."/>
            <person name="Nhan M.N."/>
            <person name="Pohl C.S."/>
            <person name="Smith S.M."/>
            <person name="Hou S."/>
            <person name="Nefedov M."/>
            <person name="de Jong P.J."/>
            <person name="Renfree M.B."/>
            <person name="Mardis E.R."/>
            <person name="Wilson R.K."/>
        </authorList>
    </citation>
    <scope>NUCLEOTIDE SEQUENCE [LARGE SCALE GENOMIC DNA]</scope>
    <source>
        <strain evidence="7 8">Glennie</strain>
    </source>
</reference>
<accession>F6TFN7</accession>
<evidence type="ECO:0000256" key="5">
    <source>
        <dbReference type="SAM" id="MobiDB-lite"/>
    </source>
</evidence>
<dbReference type="Proteomes" id="UP000002279">
    <property type="component" value="Chromosome 7"/>
</dbReference>
<dbReference type="InParanoid" id="F6TFN7"/>
<evidence type="ECO:0000256" key="2">
    <source>
        <dbReference type="ARBA" id="ARBA00022490"/>
    </source>
</evidence>
<dbReference type="Ensembl" id="ENSOANT00000000509.3">
    <property type="protein sequence ID" value="ENSOANP00000000509.3"/>
    <property type="gene ID" value="ENSOANG00000000300.3"/>
</dbReference>
<feature type="region of interest" description="Disordered" evidence="5">
    <location>
        <begin position="24"/>
        <end position="79"/>
    </location>
</feature>
<dbReference type="OMA" id="FIVDETF"/>
<dbReference type="GO" id="GO:0008017">
    <property type="term" value="F:microtubule binding"/>
    <property type="evidence" value="ECO:0000318"/>
    <property type="project" value="GO_Central"/>
</dbReference>
<protein>
    <recommendedName>
        <fullName evidence="6">G2 and S phase-expressed protein 1 N-terminal domain-containing protein</fullName>
    </recommendedName>
</protein>
<evidence type="ECO:0000313" key="7">
    <source>
        <dbReference type="Ensembl" id="ENSOANP00000000509.3"/>
    </source>
</evidence>
<keyword evidence="4" id="KW-0206">Cytoskeleton</keyword>
<reference evidence="7" key="3">
    <citation type="submission" date="2025-09" db="UniProtKB">
        <authorList>
            <consortium name="Ensembl"/>
        </authorList>
    </citation>
    <scope>IDENTIFICATION</scope>
    <source>
        <strain evidence="7">Glennie</strain>
    </source>
</reference>
<keyword evidence="2" id="KW-0963">Cytoplasm</keyword>
<sequence length="381" mass="39358">MLAPCTQPHFLPFPCLSLSGLEPDSEFPGSILRPSGKEEEVPGLVLSPRKPVLGGLTPQGDPNPEAPAPQGCGLRLSWGPVSPEKLEEILEEANQLAAQLEQCALQEQENAAEPKGRQRAQPSPRRETFVVKDSPVRALLPTVGSSPQGGPSLRGTPSPRGGPSPGGLASRLRSSEKKGLVRSLRPAAGKRTASSRREGPGGHSGPAGRGPASTSFTRSSPPARGRGGTTGKAAPGPASAEQSAVGPQLPSNPATRASRVSRATSAVAPSRLPVPTAIPKPSGSALLANRGAPTGRGSGPAVCPPLRKGLLRPGTAGHRGKRGGGEWDFPRQPASQRTPTWAPPRHLPGAQSTAFSPPLWSFLPIHFCFPQSSCSPAARQL</sequence>
<feature type="region of interest" description="Disordered" evidence="5">
    <location>
        <begin position="105"/>
        <end position="352"/>
    </location>
</feature>
<feature type="domain" description="G2 and S phase-expressed protein 1 N-terminal" evidence="6">
    <location>
        <begin position="64"/>
        <end position="120"/>
    </location>
</feature>
<feature type="compositionally biased region" description="Low complexity" evidence="5">
    <location>
        <begin position="253"/>
        <end position="271"/>
    </location>
</feature>
<dbReference type="AlphaFoldDB" id="F6TFN7"/>
<dbReference type="Bgee" id="ENSOANG00000000300">
    <property type="expression patterns" value="Expressed in fibroblast and 3 other cell types or tissues"/>
</dbReference>
<evidence type="ECO:0000259" key="6">
    <source>
        <dbReference type="Pfam" id="PF15259"/>
    </source>
</evidence>
<keyword evidence="3" id="KW-0597">Phosphoprotein</keyword>
<evidence type="ECO:0000313" key="8">
    <source>
        <dbReference type="Proteomes" id="UP000002279"/>
    </source>
</evidence>
<dbReference type="eggNOG" id="ENOG502S467">
    <property type="taxonomic scope" value="Eukaryota"/>
</dbReference>
<dbReference type="HOGENOM" id="CLU_067830_0_0_1"/>
<feature type="compositionally biased region" description="Low complexity" evidence="5">
    <location>
        <begin position="149"/>
        <end position="172"/>
    </location>
</feature>
<dbReference type="GO" id="GO:0007080">
    <property type="term" value="P:mitotic metaphase chromosome alignment"/>
    <property type="evidence" value="ECO:0000318"/>
    <property type="project" value="GO_Central"/>
</dbReference>
<evidence type="ECO:0000256" key="4">
    <source>
        <dbReference type="ARBA" id="ARBA00023212"/>
    </source>
</evidence>